<sequence length="72" mass="8789">MGASKEYFLKLSEEIYSQLGNDEKTYLNHLGMEVRQLPTENDLEDENYKKIRKNRIESWNKEQEYLFNKRNK</sequence>
<dbReference type="EMBL" id="MN812208">
    <property type="protein sequence ID" value="QHB38796.1"/>
    <property type="molecule type" value="Genomic_DNA"/>
</dbReference>
<gene>
    <name evidence="1" type="ORF">hemulen61_gp035</name>
</gene>
<evidence type="ECO:0000313" key="2">
    <source>
        <dbReference type="Proteomes" id="UP000463964"/>
    </source>
</evidence>
<keyword evidence="2" id="KW-1185">Reference proteome</keyword>
<evidence type="ECO:0000313" key="1">
    <source>
        <dbReference type="EMBL" id="QHB38796.1"/>
    </source>
</evidence>
<proteinExistence type="predicted"/>
<organism evidence="1 2">
    <name type="scientific">Flavobacterium phage vB_FspS_hemulen6-1</name>
    <dbReference type="NCBI Taxonomy" id="2686247"/>
    <lineage>
        <taxon>Viruses</taxon>
        <taxon>Duplodnaviria</taxon>
        <taxon>Heunggongvirae</taxon>
        <taxon>Uroviricota</taxon>
        <taxon>Caudoviricetes</taxon>
        <taxon>Lillamyvirus</taxon>
        <taxon>Lillamyvirus hemulen</taxon>
    </lineage>
</organism>
<protein>
    <submittedName>
        <fullName evidence="1">Uncharacterized protein</fullName>
    </submittedName>
</protein>
<name>A0A6B9LA29_9CAUD</name>
<dbReference type="Proteomes" id="UP000463964">
    <property type="component" value="Segment"/>
</dbReference>
<reference evidence="1 2" key="1">
    <citation type="journal article" date="2020" name="Viruses">
        <title>Diversity and Host Interactions Among Virulent and Temperate Baltic Sea Flavobacterium Phages.</title>
        <authorList>
            <person name="Nilsson E."/>
            <person name="Bayfield O.W."/>
            <person name="Lundin D."/>
            <person name="Antson A.A."/>
            <person name="Holmfeldt K."/>
        </authorList>
    </citation>
    <scope>NUCLEOTIDE SEQUENCE [LARGE SCALE GENOMIC DNA]</scope>
</reference>
<accession>A0A6B9LA29</accession>